<dbReference type="EMBL" id="JBHFEH010000007">
    <property type="protein sequence ID" value="KAL2056517.1"/>
    <property type="molecule type" value="Genomic_DNA"/>
</dbReference>
<evidence type="ECO:0000313" key="3">
    <source>
        <dbReference type="Proteomes" id="UP001590951"/>
    </source>
</evidence>
<name>A0ABR4BF91_9LECA</name>
<protein>
    <submittedName>
        <fullName evidence="2">Uncharacterized protein</fullName>
    </submittedName>
</protein>
<feature type="region of interest" description="Disordered" evidence="1">
    <location>
        <begin position="19"/>
        <end position="100"/>
    </location>
</feature>
<feature type="compositionally biased region" description="Basic and acidic residues" evidence="1">
    <location>
        <begin position="79"/>
        <end position="100"/>
    </location>
</feature>
<proteinExistence type="predicted"/>
<dbReference type="Proteomes" id="UP001590951">
    <property type="component" value="Unassembled WGS sequence"/>
</dbReference>
<sequence length="100" mass="10908">MEPMFNFRSLAAMVGHDDKIKDTSLEDAEPDTKASSATTTHDNSRLPLDGTAEKTIDTSDMEIPSFKITASSRTNSDFDDTKHAAMGDENISRDDIHASS</sequence>
<reference evidence="2 3" key="1">
    <citation type="submission" date="2024-09" db="EMBL/GenBank/DDBJ databases">
        <title>Rethinking Asexuality: The Enigmatic Case of Functional Sexual Genes in Lepraria (Stereocaulaceae).</title>
        <authorList>
            <person name="Doellman M."/>
            <person name="Sun Y."/>
            <person name="Barcenas-Pena A."/>
            <person name="Lumbsch H.T."/>
            <person name="Grewe F."/>
        </authorList>
    </citation>
    <scope>NUCLEOTIDE SEQUENCE [LARGE SCALE GENOMIC DNA]</scope>
    <source>
        <strain evidence="2 3">Grewe 0041</strain>
    </source>
</reference>
<evidence type="ECO:0000256" key="1">
    <source>
        <dbReference type="SAM" id="MobiDB-lite"/>
    </source>
</evidence>
<gene>
    <name evidence="2" type="ORF">ABVK25_002911</name>
</gene>
<keyword evidence="3" id="KW-1185">Reference proteome</keyword>
<comment type="caution">
    <text evidence="2">The sequence shown here is derived from an EMBL/GenBank/DDBJ whole genome shotgun (WGS) entry which is preliminary data.</text>
</comment>
<organism evidence="2 3">
    <name type="scientific">Lepraria finkii</name>
    <dbReference type="NCBI Taxonomy" id="1340010"/>
    <lineage>
        <taxon>Eukaryota</taxon>
        <taxon>Fungi</taxon>
        <taxon>Dikarya</taxon>
        <taxon>Ascomycota</taxon>
        <taxon>Pezizomycotina</taxon>
        <taxon>Lecanoromycetes</taxon>
        <taxon>OSLEUM clade</taxon>
        <taxon>Lecanoromycetidae</taxon>
        <taxon>Lecanorales</taxon>
        <taxon>Lecanorineae</taxon>
        <taxon>Stereocaulaceae</taxon>
        <taxon>Lepraria</taxon>
    </lineage>
</organism>
<evidence type="ECO:0000313" key="2">
    <source>
        <dbReference type="EMBL" id="KAL2056517.1"/>
    </source>
</evidence>
<accession>A0ABR4BF91</accession>